<dbReference type="NCBIfam" id="TIGR02605">
    <property type="entry name" value="CxxC_CxxC_SSSS"/>
    <property type="match status" value="1"/>
</dbReference>
<dbReference type="SMART" id="SM00834">
    <property type="entry name" value="CxxC_CXXC_SSSS"/>
    <property type="match status" value="1"/>
</dbReference>
<reference evidence="4 5" key="1">
    <citation type="submission" date="2016-10" db="EMBL/GenBank/DDBJ databases">
        <authorList>
            <person name="de Groot N.N."/>
        </authorList>
    </citation>
    <scope>NUCLEOTIDE SEQUENCE [LARGE SCALE GENOMIC DNA]</scope>
    <source>
        <strain evidence="4 5">JCM 10630</strain>
    </source>
</reference>
<organism evidence="4 5">
    <name type="scientific">Ectopseudomonas alcaliphila</name>
    <dbReference type="NCBI Taxonomy" id="101564"/>
    <lineage>
        <taxon>Bacteria</taxon>
        <taxon>Pseudomonadati</taxon>
        <taxon>Pseudomonadota</taxon>
        <taxon>Gammaproteobacteria</taxon>
        <taxon>Pseudomonadales</taxon>
        <taxon>Pseudomonadaceae</taxon>
        <taxon>Ectopseudomonas</taxon>
    </lineage>
</organism>
<evidence type="ECO:0000313" key="3">
    <source>
        <dbReference type="EMBL" id="MDX5992268.1"/>
    </source>
</evidence>
<gene>
    <name evidence="4" type="ORF">SAMN05216575_1011235</name>
    <name evidence="3" type="ORF">SIM71_09395</name>
</gene>
<keyword evidence="6" id="KW-1185">Reference proteome</keyword>
<dbReference type="InterPro" id="IPR013429">
    <property type="entry name" value="Regulatory_FmdB_Zinc_ribbon"/>
</dbReference>
<feature type="compositionally biased region" description="Basic and acidic residues" evidence="1">
    <location>
        <begin position="55"/>
        <end position="64"/>
    </location>
</feature>
<evidence type="ECO:0000259" key="2">
    <source>
        <dbReference type="SMART" id="SM00834"/>
    </source>
</evidence>
<protein>
    <submittedName>
        <fullName evidence="4">Putative regulatory protein, FmdB family</fullName>
    </submittedName>
    <submittedName>
        <fullName evidence="3">Zinc ribbon domain-containing protein</fullName>
    </submittedName>
</protein>
<dbReference type="Pfam" id="PF09723">
    <property type="entry name" value="Zn_ribbon_8"/>
    <property type="match status" value="1"/>
</dbReference>
<dbReference type="Proteomes" id="UP000182413">
    <property type="component" value="Unassembled WGS sequence"/>
</dbReference>
<evidence type="ECO:0000313" key="4">
    <source>
        <dbReference type="EMBL" id="SDD76271.1"/>
    </source>
</evidence>
<evidence type="ECO:0000313" key="5">
    <source>
        <dbReference type="Proteomes" id="UP000182413"/>
    </source>
</evidence>
<evidence type="ECO:0000256" key="1">
    <source>
        <dbReference type="SAM" id="MobiDB-lite"/>
    </source>
</evidence>
<dbReference type="OrthoDB" id="9813321at2"/>
<feature type="domain" description="Putative regulatory protein FmdB zinc ribbon" evidence="2">
    <location>
        <begin position="1"/>
        <end position="41"/>
    </location>
</feature>
<dbReference type="RefSeq" id="WP_074675957.1">
    <property type="nucleotide sequence ID" value="NZ_CBCSET010000001.1"/>
</dbReference>
<dbReference type="EMBL" id="JAWXXP010000001">
    <property type="protein sequence ID" value="MDX5992268.1"/>
    <property type="molecule type" value="Genomic_DNA"/>
</dbReference>
<name>A0A1G6XDW5_9GAMM</name>
<reference evidence="3 6" key="2">
    <citation type="submission" date="2023-11" db="EMBL/GenBank/DDBJ databases">
        <title>MicrobeMod: A computational toolkit for identifying prokaryotic methylation and restriction-modification with nanopore sequencing.</title>
        <authorList>
            <person name="Crits-Christoph A."/>
            <person name="Kang S.C."/>
            <person name="Lee H."/>
            <person name="Ostrov N."/>
        </authorList>
    </citation>
    <scope>NUCLEOTIDE SEQUENCE [LARGE SCALE GENOMIC DNA]</scope>
    <source>
        <strain evidence="3 6">ATCC BAA-571</strain>
    </source>
</reference>
<proteinExistence type="predicted"/>
<accession>A0A1G6XDW5</accession>
<dbReference type="AlphaFoldDB" id="A0A1G6XDW5"/>
<feature type="region of interest" description="Disordered" evidence="1">
    <location>
        <begin position="96"/>
        <end position="115"/>
    </location>
</feature>
<dbReference type="EMBL" id="FNAE01000001">
    <property type="protein sequence ID" value="SDD76271.1"/>
    <property type="molecule type" value="Genomic_DNA"/>
</dbReference>
<evidence type="ECO:0000313" key="6">
    <source>
        <dbReference type="Proteomes" id="UP001278050"/>
    </source>
</evidence>
<feature type="region of interest" description="Disordered" evidence="1">
    <location>
        <begin position="47"/>
        <end position="68"/>
    </location>
</feature>
<sequence>MPIYEYDCPSCGDFTVLRPMAERDAACACPYCDTPSERVILSAPGLTSMAGSQRRAHETNERSAHAPQNLEEYKANRKHPAGCSCCGPSKPVELTKANPHGLKASPSARPWMISH</sequence>
<dbReference type="Proteomes" id="UP001278050">
    <property type="component" value="Unassembled WGS sequence"/>
</dbReference>